<dbReference type="InterPro" id="IPR003697">
    <property type="entry name" value="Maf-like"/>
</dbReference>
<dbReference type="EC" id="3.6.1.-" evidence="5"/>
<keyword evidence="2 5" id="KW-0963">Cytoplasm</keyword>
<dbReference type="Proteomes" id="UP000219285">
    <property type="component" value="Chromosome"/>
</dbReference>
<evidence type="ECO:0000256" key="3">
    <source>
        <dbReference type="ARBA" id="ARBA00022801"/>
    </source>
</evidence>
<sequence length="209" mass="22252">MRNLILASSSRYRQAQLAALGVNAEAIAADIDESPFPEEKPDVLAARLAAAKASKVSALKPEAIVIGSDQVACLNSPDGRHILGKPGCHSKAVKQLSLCQGRSVIFYSALSLACKSSGKQVTETDITTVHFTTLSQRQIEDYLRAETPYDCAGSFKSEGKGVLLFDAIESRDPNALIGLPVMLLRDLLIHFEVDLLALATANLSNAAAT</sequence>
<reference evidence="6 7" key="2">
    <citation type="submission" date="2020-04" db="EMBL/GenBank/DDBJ databases">
        <title>Complete genome sequence of Alteromonas pelagimontana 5.12T.</title>
        <authorList>
            <person name="Sinha R.K."/>
            <person name="Krishnan K.P."/>
            <person name="Kurian J.P."/>
        </authorList>
    </citation>
    <scope>NUCLEOTIDE SEQUENCE [LARGE SCALE GENOMIC DNA]</scope>
    <source>
        <strain evidence="6 7">5.12</strain>
    </source>
</reference>
<dbReference type="Pfam" id="PF02545">
    <property type="entry name" value="Maf"/>
    <property type="match status" value="1"/>
</dbReference>
<evidence type="ECO:0000313" key="6">
    <source>
        <dbReference type="EMBL" id="QJR79456.1"/>
    </source>
</evidence>
<comment type="cofactor">
    <cofactor evidence="5">
        <name>a divalent metal cation</name>
        <dbReference type="ChEBI" id="CHEBI:60240"/>
    </cofactor>
</comment>
<feature type="site" description="Important for substrate specificity" evidence="5">
    <location>
        <position position="70"/>
    </location>
</feature>
<dbReference type="GO" id="GO:0009117">
    <property type="term" value="P:nucleotide metabolic process"/>
    <property type="evidence" value="ECO:0007669"/>
    <property type="project" value="UniProtKB-KW"/>
</dbReference>
<evidence type="ECO:0000256" key="1">
    <source>
        <dbReference type="ARBA" id="ARBA00004496"/>
    </source>
</evidence>
<reference evidence="7" key="1">
    <citation type="submission" date="2014-12" db="EMBL/GenBank/DDBJ databases">
        <title>Complete genome sequence of a multi-drug resistant Klebsiella pneumoniae.</title>
        <authorList>
            <person name="Hua X."/>
            <person name="Chen Q."/>
            <person name="Li X."/>
            <person name="Feng Y."/>
            <person name="Ruan Z."/>
            <person name="Yu Y."/>
        </authorList>
    </citation>
    <scope>NUCLEOTIDE SEQUENCE [LARGE SCALE GENOMIC DNA]</scope>
    <source>
        <strain evidence="7">5.12</strain>
    </source>
</reference>
<dbReference type="KEGG" id="apel:CA267_000905"/>
<comment type="similarity">
    <text evidence="5">Belongs to the Maf family. YceF subfamily.</text>
</comment>
<comment type="function">
    <text evidence="5">Nucleoside triphosphate pyrophosphatase that hydrolyzes 7-methyl-GTP (m(7)GTP). May have a dual role in cell division arrest and in preventing the incorporation of modified nucleotides into cellular nucleic acids.</text>
</comment>
<dbReference type="PANTHER" id="PTHR43213:SF10">
    <property type="entry name" value="7-METHYL-GTP PYROPHOSPHATASE"/>
    <property type="match status" value="1"/>
</dbReference>
<dbReference type="SUPFAM" id="SSF52972">
    <property type="entry name" value="ITPase-like"/>
    <property type="match status" value="1"/>
</dbReference>
<dbReference type="PIRSF" id="PIRSF006305">
    <property type="entry name" value="Maf"/>
    <property type="match status" value="1"/>
</dbReference>
<comment type="subcellular location">
    <subcellularLocation>
        <location evidence="1 5">Cytoplasm</location>
    </subcellularLocation>
</comment>
<dbReference type="OrthoDB" id="9813694at2"/>
<dbReference type="NCBIfam" id="TIGR00172">
    <property type="entry name" value="maf"/>
    <property type="match status" value="1"/>
</dbReference>
<dbReference type="RefSeq" id="WP_075609214.1">
    <property type="nucleotide sequence ID" value="NZ_CP052766.1"/>
</dbReference>
<feature type="site" description="Important for substrate specificity" evidence="5">
    <location>
        <position position="12"/>
    </location>
</feature>
<feature type="site" description="Important for substrate specificity" evidence="5">
    <location>
        <position position="158"/>
    </location>
</feature>
<dbReference type="InterPro" id="IPR029001">
    <property type="entry name" value="ITPase-like_fam"/>
</dbReference>
<name>A0A6M4MBC3_9ALTE</name>
<dbReference type="Gene3D" id="3.90.950.10">
    <property type="match status" value="1"/>
</dbReference>
<evidence type="ECO:0000313" key="7">
    <source>
        <dbReference type="Proteomes" id="UP000219285"/>
    </source>
</evidence>
<evidence type="ECO:0000256" key="4">
    <source>
        <dbReference type="ARBA" id="ARBA00023080"/>
    </source>
</evidence>
<accession>A0A6M4MBC3</accession>
<dbReference type="EMBL" id="CP052766">
    <property type="protein sequence ID" value="QJR79456.1"/>
    <property type="molecule type" value="Genomic_DNA"/>
</dbReference>
<organism evidence="6 7">
    <name type="scientific">Alteromonas pelagimontana</name>
    <dbReference type="NCBI Taxonomy" id="1858656"/>
    <lineage>
        <taxon>Bacteria</taxon>
        <taxon>Pseudomonadati</taxon>
        <taxon>Pseudomonadota</taxon>
        <taxon>Gammaproteobacteria</taxon>
        <taxon>Alteromonadales</taxon>
        <taxon>Alteromonadaceae</taxon>
        <taxon>Alteromonas/Salinimonas group</taxon>
        <taxon>Alteromonas</taxon>
    </lineage>
</organism>
<keyword evidence="4 5" id="KW-0546">Nucleotide metabolism</keyword>
<comment type="caution">
    <text evidence="5">Lacks conserved residue(s) required for the propagation of feature annotation.</text>
</comment>
<gene>
    <name evidence="6" type="primary">maf</name>
    <name evidence="6" type="ORF">CA267_000905</name>
</gene>
<keyword evidence="3 5" id="KW-0378">Hydrolase</keyword>
<dbReference type="HAMAP" id="MF_00528">
    <property type="entry name" value="Maf"/>
    <property type="match status" value="1"/>
</dbReference>
<evidence type="ECO:0000256" key="5">
    <source>
        <dbReference type="HAMAP-Rule" id="MF_00528"/>
    </source>
</evidence>
<dbReference type="GO" id="GO:0005737">
    <property type="term" value="C:cytoplasm"/>
    <property type="evidence" value="ECO:0007669"/>
    <property type="project" value="UniProtKB-SubCell"/>
</dbReference>
<dbReference type="AlphaFoldDB" id="A0A6M4MBC3"/>
<dbReference type="GO" id="GO:0047429">
    <property type="term" value="F:nucleoside triphosphate diphosphatase activity"/>
    <property type="evidence" value="ECO:0007669"/>
    <property type="project" value="InterPro"/>
</dbReference>
<evidence type="ECO:0000256" key="2">
    <source>
        <dbReference type="ARBA" id="ARBA00022490"/>
    </source>
</evidence>
<comment type="catalytic activity">
    <reaction evidence="5">
        <text>N(7)-methyl-GTP + H2O = N(7)-methyl-GMP + diphosphate + H(+)</text>
        <dbReference type="Rhea" id="RHEA:58744"/>
        <dbReference type="ChEBI" id="CHEBI:15377"/>
        <dbReference type="ChEBI" id="CHEBI:15378"/>
        <dbReference type="ChEBI" id="CHEBI:33019"/>
        <dbReference type="ChEBI" id="CHEBI:58285"/>
        <dbReference type="ChEBI" id="CHEBI:87133"/>
    </reaction>
</comment>
<proteinExistence type="inferred from homology"/>
<dbReference type="CDD" id="cd00555">
    <property type="entry name" value="Maf"/>
    <property type="match status" value="1"/>
</dbReference>
<protein>
    <recommendedName>
        <fullName evidence="5">7-methyl-GTP pyrophosphatase</fullName>
        <shortName evidence="5">m(7)GTP pyrophosphatase</shortName>
        <ecNumber evidence="5">3.6.1.-</ecNumber>
    </recommendedName>
</protein>
<keyword evidence="7" id="KW-1185">Reference proteome</keyword>
<feature type="active site" description="Proton acceptor" evidence="5">
    <location>
        <position position="69"/>
    </location>
</feature>
<dbReference type="PANTHER" id="PTHR43213">
    <property type="entry name" value="BIFUNCTIONAL DTTP/UTP PYROPHOSPHATASE/METHYLTRANSFERASE PROTEIN-RELATED"/>
    <property type="match status" value="1"/>
</dbReference>